<dbReference type="PANTHER" id="PTHR24148">
    <property type="entry name" value="ANKYRIN REPEAT DOMAIN-CONTAINING PROTEIN 39 HOMOLOG-RELATED"/>
    <property type="match status" value="1"/>
</dbReference>
<dbReference type="Pfam" id="PF06985">
    <property type="entry name" value="HET"/>
    <property type="match status" value="1"/>
</dbReference>
<accession>A0A6A5KHI1</accession>
<evidence type="ECO:0000313" key="3">
    <source>
        <dbReference type="Proteomes" id="UP000800040"/>
    </source>
</evidence>
<dbReference type="InterPro" id="IPR010730">
    <property type="entry name" value="HET"/>
</dbReference>
<feature type="non-terminal residue" evidence="2">
    <location>
        <position position="125"/>
    </location>
</feature>
<reference evidence="2" key="1">
    <citation type="submission" date="2020-01" db="EMBL/GenBank/DDBJ databases">
        <authorList>
            <consortium name="DOE Joint Genome Institute"/>
            <person name="Haridas S."/>
            <person name="Albert R."/>
            <person name="Binder M."/>
            <person name="Bloem J."/>
            <person name="Labutti K."/>
            <person name="Salamov A."/>
            <person name="Andreopoulos B."/>
            <person name="Baker S.E."/>
            <person name="Barry K."/>
            <person name="Bills G."/>
            <person name="Bluhm B.H."/>
            <person name="Cannon C."/>
            <person name="Castanera R."/>
            <person name="Culley D.E."/>
            <person name="Daum C."/>
            <person name="Ezra D."/>
            <person name="Gonzalez J.B."/>
            <person name="Henrissat B."/>
            <person name="Kuo A."/>
            <person name="Liang C."/>
            <person name="Lipzen A."/>
            <person name="Lutzoni F."/>
            <person name="Magnuson J."/>
            <person name="Mondo S."/>
            <person name="Nolan M."/>
            <person name="Ohm R."/>
            <person name="Pangilinan J."/>
            <person name="Park H.-J."/>
            <person name="Ramirez L."/>
            <person name="Alfaro M."/>
            <person name="Sun H."/>
            <person name="Tritt A."/>
            <person name="Yoshinaga Y."/>
            <person name="Zwiers L.-H."/>
            <person name="Turgeon B.G."/>
            <person name="Goodwin S.B."/>
            <person name="Spatafora J.W."/>
            <person name="Crous P.W."/>
            <person name="Grigoriev I.V."/>
        </authorList>
    </citation>
    <scope>NUCLEOTIDE SEQUENCE</scope>
    <source>
        <strain evidence="2">P77</strain>
    </source>
</reference>
<name>A0A6A5KHI1_9PLEO</name>
<dbReference type="AlphaFoldDB" id="A0A6A5KHI1"/>
<feature type="non-terminal residue" evidence="2">
    <location>
        <position position="1"/>
    </location>
</feature>
<organism evidence="2 3">
    <name type="scientific">Decorospora gaudefroyi</name>
    <dbReference type="NCBI Taxonomy" id="184978"/>
    <lineage>
        <taxon>Eukaryota</taxon>
        <taxon>Fungi</taxon>
        <taxon>Dikarya</taxon>
        <taxon>Ascomycota</taxon>
        <taxon>Pezizomycotina</taxon>
        <taxon>Dothideomycetes</taxon>
        <taxon>Pleosporomycetidae</taxon>
        <taxon>Pleosporales</taxon>
        <taxon>Pleosporineae</taxon>
        <taxon>Pleosporaceae</taxon>
        <taxon>Decorospora</taxon>
    </lineage>
</organism>
<dbReference type="InterPro" id="IPR052895">
    <property type="entry name" value="HetReg/Transcr_Mod"/>
</dbReference>
<evidence type="ECO:0000313" key="2">
    <source>
        <dbReference type="EMBL" id="KAF1837745.1"/>
    </source>
</evidence>
<keyword evidence="3" id="KW-1185">Reference proteome</keyword>
<dbReference type="OrthoDB" id="194358at2759"/>
<dbReference type="PANTHER" id="PTHR24148:SF73">
    <property type="entry name" value="HET DOMAIN PROTEIN (AFU_ORTHOLOGUE AFUA_8G01020)"/>
    <property type="match status" value="1"/>
</dbReference>
<feature type="domain" description="Heterokaryon incompatibility" evidence="1">
    <location>
        <begin position="42"/>
        <end position="125"/>
    </location>
</feature>
<protein>
    <submittedName>
        <fullName evidence="2">HET-domain-containing protein</fullName>
    </submittedName>
</protein>
<evidence type="ECO:0000259" key="1">
    <source>
        <dbReference type="Pfam" id="PF06985"/>
    </source>
</evidence>
<gene>
    <name evidence="2" type="ORF">BDW02DRAFT_478138</name>
</gene>
<dbReference type="Proteomes" id="UP000800040">
    <property type="component" value="Unassembled WGS sequence"/>
</dbReference>
<dbReference type="EMBL" id="ML975258">
    <property type="protein sequence ID" value="KAF1837745.1"/>
    <property type="molecule type" value="Genomic_DNA"/>
</dbReference>
<proteinExistence type="predicted"/>
<sequence length="125" mass="14292">YQYEPLNTAKKQIRLLRLQSSGPSSDPHCEISIFDLSALPPYIALSYAWDEDSKPKSTVMLDNKKCSAGQTLCAFFFHFQEICGKGDHPWIWIDQLCIDQENVQEKNHQIPLMSTIYSQCSHVIA</sequence>